<keyword evidence="8" id="KW-0732">Signal</keyword>
<protein>
    <submittedName>
        <fullName evidence="10">Putative metalloproteinase</fullName>
    </submittedName>
</protein>
<reference evidence="10" key="1">
    <citation type="submission" date="2015-08" db="EMBL/GenBank/DDBJ databases">
        <title>Proteomic endorsed transcriptomic profile of the venom gland from Tityus obscurus.</title>
        <authorList>
            <person name="Oliveira U.C."/>
            <person name="Nishiyama M.Y.Jr."/>
            <person name="Santos M.B."/>
            <person name="Silva A.P."/>
            <person name="Chalkidis H.M."/>
            <person name="Imberg A.S."/>
            <person name="Candido D.M."/>
            <person name="Yamanouye N."/>
            <person name="Dorce V.A."/>
            <person name="Junqueira-de-Azevedo I.L."/>
        </authorList>
    </citation>
    <scope>NUCLEOTIDE SEQUENCE</scope>
    <source>
        <tissue evidence="10">Telson</tissue>
    </source>
</reference>
<evidence type="ECO:0000313" key="10">
    <source>
        <dbReference type="EMBL" id="JAT91181.1"/>
    </source>
</evidence>
<dbReference type="InterPro" id="IPR001590">
    <property type="entry name" value="Peptidase_M12B"/>
</dbReference>
<feature type="domain" description="Peptidase M12B" evidence="9">
    <location>
        <begin position="170"/>
        <end position="390"/>
    </location>
</feature>
<dbReference type="PANTHER" id="PTHR11905:SF159">
    <property type="entry name" value="ADAM METALLOPROTEASE"/>
    <property type="match status" value="1"/>
</dbReference>
<evidence type="ECO:0000259" key="9">
    <source>
        <dbReference type="PROSITE" id="PS50215"/>
    </source>
</evidence>
<evidence type="ECO:0000256" key="7">
    <source>
        <dbReference type="PROSITE-ProRule" id="PRU00276"/>
    </source>
</evidence>
<dbReference type="AlphaFoldDB" id="A0A1E1WWM7"/>
<evidence type="ECO:0000256" key="1">
    <source>
        <dbReference type="ARBA" id="ARBA00006629"/>
    </source>
</evidence>
<keyword evidence="5 7" id="KW-0862">Zinc</keyword>
<evidence type="ECO:0000256" key="4">
    <source>
        <dbReference type="ARBA" id="ARBA00022801"/>
    </source>
</evidence>
<comment type="similarity">
    <text evidence="1">Belongs to the venom metalloproteinase (M12B) family.</text>
</comment>
<name>A0A1E1WWM7_TITOB</name>
<keyword evidence="3 7" id="KW-0479">Metal-binding</keyword>
<keyword evidence="2" id="KW-0645">Protease</keyword>
<dbReference type="GO" id="GO:0006509">
    <property type="term" value="P:membrane protein ectodomain proteolysis"/>
    <property type="evidence" value="ECO:0007669"/>
    <property type="project" value="TreeGrafter"/>
</dbReference>
<dbReference type="Gene3D" id="3.40.390.10">
    <property type="entry name" value="Collagenase (Catalytic Domain)"/>
    <property type="match status" value="1"/>
</dbReference>
<evidence type="ECO:0000256" key="2">
    <source>
        <dbReference type="ARBA" id="ARBA00022670"/>
    </source>
</evidence>
<proteinExistence type="inferred from homology"/>
<dbReference type="Pfam" id="PF13688">
    <property type="entry name" value="Reprolysin_5"/>
    <property type="match status" value="1"/>
</dbReference>
<dbReference type="GO" id="GO:0004222">
    <property type="term" value="F:metalloendopeptidase activity"/>
    <property type="evidence" value="ECO:0007669"/>
    <property type="project" value="InterPro"/>
</dbReference>
<feature type="chain" id="PRO_5012836833" evidence="8">
    <location>
        <begin position="16"/>
        <end position="395"/>
    </location>
</feature>
<keyword evidence="4" id="KW-0378">Hydrolase</keyword>
<dbReference type="EMBL" id="GEMQ01000008">
    <property type="protein sequence ID" value="JAT91181.1"/>
    <property type="molecule type" value="Transcribed_RNA"/>
</dbReference>
<dbReference type="InterPro" id="IPR024079">
    <property type="entry name" value="MetalloPept_cat_dom_sf"/>
</dbReference>
<feature type="binding site" evidence="7">
    <location>
        <position position="328"/>
    </location>
    <ligand>
        <name>Zn(2+)</name>
        <dbReference type="ChEBI" id="CHEBI:29105"/>
        <note>catalytic</note>
    </ligand>
</feature>
<evidence type="ECO:0000256" key="6">
    <source>
        <dbReference type="ARBA" id="ARBA00023049"/>
    </source>
</evidence>
<evidence type="ECO:0000256" key="5">
    <source>
        <dbReference type="ARBA" id="ARBA00022833"/>
    </source>
</evidence>
<dbReference type="PANTHER" id="PTHR11905">
    <property type="entry name" value="ADAM A DISINTEGRIN AND METALLOPROTEASE DOMAIN"/>
    <property type="match status" value="1"/>
</dbReference>
<evidence type="ECO:0000256" key="3">
    <source>
        <dbReference type="ARBA" id="ARBA00022723"/>
    </source>
</evidence>
<feature type="binding site" evidence="7">
    <location>
        <position position="322"/>
    </location>
    <ligand>
        <name>Zn(2+)</name>
        <dbReference type="ChEBI" id="CHEBI:29105"/>
        <note>catalytic</note>
    </ligand>
</feature>
<sequence length="395" mass="44067">MYLAYIFFLFATVSAIPTGRVEIVFPSVETSRSGMKTVKFRALGEDVELKLEPAGDILAQDFALYNGNQEKQQSVNVESLRRRLYRDSANGAALLIDDDEQPPSIEGIVFSKLRISPHEWKEVTEEGKRAHQVEELTSDRDSYLSDDILIPDFQREMVSFTRIDRNDKCIVIEVLLVTDRKFTERCETNEALTEYVTLLSSVAETLLRQLDSELQLRLLGIMAFTKETEPPFFEENRYPNGEYNVDVFGKIRDYFLENSTSLSKKADIIGILLTRPMKKEDWYTIEGLTFGGSVCTGNKVCVINAPVKAESAAGTLVHEMAHALGVPHDGASPQTIGVYGSPGAESCPGSDGFFMGADSGANKGTFSNCSKDSEKYLLTQPHASCMYEDCNNTRY</sequence>
<organism evidence="10">
    <name type="scientific">Tityus obscurus</name>
    <name type="common">Amazonian scorpion</name>
    <name type="synonym">Tityus cambridgei</name>
    <dbReference type="NCBI Taxonomy" id="1221240"/>
    <lineage>
        <taxon>Eukaryota</taxon>
        <taxon>Metazoa</taxon>
        <taxon>Ecdysozoa</taxon>
        <taxon>Arthropoda</taxon>
        <taxon>Chelicerata</taxon>
        <taxon>Arachnida</taxon>
        <taxon>Scorpiones</taxon>
        <taxon>Buthida</taxon>
        <taxon>Buthoidea</taxon>
        <taxon>Buthidae</taxon>
        <taxon>Tityus</taxon>
    </lineage>
</organism>
<dbReference type="PROSITE" id="PS50215">
    <property type="entry name" value="ADAM_MEPRO"/>
    <property type="match status" value="1"/>
</dbReference>
<feature type="binding site" evidence="7">
    <location>
        <position position="318"/>
    </location>
    <ligand>
        <name>Zn(2+)</name>
        <dbReference type="ChEBI" id="CHEBI:29105"/>
        <note>catalytic</note>
    </ligand>
</feature>
<evidence type="ECO:0000256" key="8">
    <source>
        <dbReference type="SAM" id="SignalP"/>
    </source>
</evidence>
<accession>A0A1E1WWM7</accession>
<dbReference type="GO" id="GO:0046872">
    <property type="term" value="F:metal ion binding"/>
    <property type="evidence" value="ECO:0007669"/>
    <property type="project" value="UniProtKB-KW"/>
</dbReference>
<dbReference type="SUPFAM" id="SSF55486">
    <property type="entry name" value="Metalloproteases ('zincins'), catalytic domain"/>
    <property type="match status" value="1"/>
</dbReference>
<feature type="signal peptide" evidence="8">
    <location>
        <begin position="1"/>
        <end position="15"/>
    </location>
</feature>
<feature type="active site" evidence="7">
    <location>
        <position position="319"/>
    </location>
</feature>
<comment type="caution">
    <text evidence="7">Lacks conserved residue(s) required for the propagation of feature annotation.</text>
</comment>
<keyword evidence="6" id="KW-0482">Metalloprotease</keyword>